<dbReference type="InterPro" id="IPR003953">
    <property type="entry name" value="FAD-dep_OxRdtase_2_FAD-bd"/>
</dbReference>
<comment type="caution">
    <text evidence="7">The sequence shown here is derived from an EMBL/GenBank/DDBJ whole genome shotgun (WGS) entry which is preliminary data.</text>
</comment>
<keyword evidence="2" id="KW-0285">Flavoprotein</keyword>
<dbReference type="RefSeq" id="WP_103130087.1">
    <property type="nucleotide sequence ID" value="NZ_BFAG01000010.1"/>
</dbReference>
<evidence type="ECO:0000256" key="3">
    <source>
        <dbReference type="ARBA" id="ARBA00022827"/>
    </source>
</evidence>
<dbReference type="EMBL" id="BFAG01000010">
    <property type="protein sequence ID" value="GBF06736.1"/>
    <property type="molecule type" value="Genomic_DNA"/>
</dbReference>
<dbReference type="GO" id="GO:0046577">
    <property type="term" value="F:long-chain-alcohol oxidase activity"/>
    <property type="evidence" value="ECO:0007669"/>
    <property type="project" value="UniProtKB-EC"/>
</dbReference>
<dbReference type="InterPro" id="IPR007867">
    <property type="entry name" value="GMC_OxRtase_C"/>
</dbReference>
<dbReference type="PANTHER" id="PTHR46056:SF12">
    <property type="entry name" value="LONG-CHAIN-ALCOHOL OXIDASE"/>
    <property type="match status" value="1"/>
</dbReference>
<dbReference type="AlphaFoldDB" id="A0A2I9D7J5"/>
<keyword evidence="4" id="KW-0560">Oxidoreductase</keyword>
<dbReference type="InterPro" id="IPR036188">
    <property type="entry name" value="FAD/NAD-bd_sf"/>
</dbReference>
<evidence type="ECO:0000256" key="2">
    <source>
        <dbReference type="ARBA" id="ARBA00022630"/>
    </source>
</evidence>
<name>A0A2I9D7J5_9DEIO</name>
<evidence type="ECO:0000313" key="7">
    <source>
        <dbReference type="EMBL" id="GBF06736.1"/>
    </source>
</evidence>
<dbReference type="Pfam" id="PF05199">
    <property type="entry name" value="GMC_oxred_C"/>
    <property type="match status" value="1"/>
</dbReference>
<evidence type="ECO:0000313" key="8">
    <source>
        <dbReference type="Proteomes" id="UP000236569"/>
    </source>
</evidence>
<feature type="region of interest" description="Disordered" evidence="5">
    <location>
        <begin position="309"/>
        <end position="330"/>
    </location>
</feature>
<feature type="domain" description="Glucose-methanol-choline oxidoreductase N-terminal" evidence="6">
    <location>
        <begin position="394"/>
        <end position="408"/>
    </location>
</feature>
<dbReference type="Gene3D" id="3.50.50.60">
    <property type="entry name" value="FAD/NAD(P)-binding domain"/>
    <property type="match status" value="2"/>
</dbReference>
<dbReference type="Gene3D" id="3.30.410.10">
    <property type="entry name" value="Cholesterol Oxidase, domain 2"/>
    <property type="match status" value="1"/>
</dbReference>
<comment type="similarity">
    <text evidence="1">Belongs to the GMC oxidoreductase family.</text>
</comment>
<keyword evidence="3" id="KW-0274">FAD</keyword>
<dbReference type="SUPFAM" id="SSF51905">
    <property type="entry name" value="FAD/NAD(P)-binding domain"/>
    <property type="match status" value="1"/>
</dbReference>
<dbReference type="Pfam" id="PF00732">
    <property type="entry name" value="GMC_oxred_N"/>
    <property type="match status" value="1"/>
</dbReference>
<dbReference type="PROSITE" id="PS00624">
    <property type="entry name" value="GMC_OXRED_2"/>
    <property type="match status" value="1"/>
</dbReference>
<dbReference type="OrthoDB" id="9787779at2"/>
<evidence type="ECO:0000256" key="1">
    <source>
        <dbReference type="ARBA" id="ARBA00010790"/>
    </source>
</evidence>
<reference evidence="8" key="1">
    <citation type="submission" date="2018-01" db="EMBL/GenBank/DDBJ databases">
        <title>Draft Genome Sequence of the Radioresistant Bacterium Deinococcus aerius TR0125, Isolated from the Higher Atmosphere above Japan.</title>
        <authorList>
            <person name="Satoh K."/>
            <person name="Arai H."/>
            <person name="Sanzen T."/>
            <person name="Kawaguchi Y."/>
            <person name="Hayashi H."/>
            <person name="Yokobori S."/>
            <person name="Yamagishi A."/>
            <person name="Oono Y."/>
            <person name="Narumi I."/>
        </authorList>
    </citation>
    <scope>NUCLEOTIDE SEQUENCE [LARGE SCALE GENOMIC DNA]</scope>
    <source>
        <strain evidence="8">TR0125</strain>
    </source>
</reference>
<sequence length="659" mass="69021">MPQPLSAAQRRTLLALVDTFAPALRRRDDPHGFYATPGSASGAHRAAEAFLAELPAEQRADLGRLLDALGRAGMRPWVPLAARGAVLRGLSRLSPQAAGGITALRRLCLMLTYAGTNPGAPNPFWRQFGYPGPTFTGGATQPDLPTVRPGDGATLEADVVIVGSGAGGGVVAGELARRGLRVVVLEAGAQFADAELGKSELWAYQNLYWRGGFTPTADGNVSLIAGRTLGGGTTVNWMNCVPTPDEVRREWAGLGLTGVDGPEFDADLGAVMTRLGANDQTSEYNGTHLRMLEGARRLGYRARKALRNADPARHDPQHAGHIGFGDATGSKQSTVKTYLKDAVERGARIIERATAGRILTEGGRAAGVQASVTGEDGAPRAVTVRAPQVVVAGGALETPALLLRSGLGGPAVGDYLRLHPCGALTGLFGEDQRNWWGPAQAALVDEFAGRTDGYGYLIETTQYTTGLHAAAAVWESGAAHKDLMAGHGRSVTLIHLTRDHGHGRVTLDEGGQARVTYAVTDPVDVENFRHGQATVARLLEAAGAEAIFPLSDRARPWRRGEDLEAWIAGLRAQPIGSGGHAVFSAHQMGTARMGLDPGTSAANPQGELHGTPGVWIGDTSAFPTPSGANPMITCMALARRTARFVAQAAGVRAEPLGAD</sequence>
<keyword evidence="8" id="KW-1185">Reference proteome</keyword>
<proteinExistence type="inferred from homology"/>
<evidence type="ECO:0000256" key="5">
    <source>
        <dbReference type="SAM" id="MobiDB-lite"/>
    </source>
</evidence>
<accession>A0A2I9D7J5</accession>
<dbReference type="InterPro" id="IPR000172">
    <property type="entry name" value="GMC_OxRdtase_N"/>
</dbReference>
<dbReference type="Pfam" id="PF00890">
    <property type="entry name" value="FAD_binding_2"/>
    <property type="match status" value="1"/>
</dbReference>
<protein>
    <submittedName>
        <fullName evidence="7">GMC oxidoreductase</fullName>
    </submittedName>
</protein>
<dbReference type="GO" id="GO:0016020">
    <property type="term" value="C:membrane"/>
    <property type="evidence" value="ECO:0007669"/>
    <property type="project" value="UniProtKB-SubCell"/>
</dbReference>
<gene>
    <name evidence="7" type="ORF">DAERI_100099</name>
</gene>
<organism evidence="7 8">
    <name type="scientific">Deinococcus aerius</name>
    <dbReference type="NCBI Taxonomy" id="200253"/>
    <lineage>
        <taxon>Bacteria</taxon>
        <taxon>Thermotogati</taxon>
        <taxon>Deinococcota</taxon>
        <taxon>Deinococci</taxon>
        <taxon>Deinococcales</taxon>
        <taxon>Deinococcaceae</taxon>
        <taxon>Deinococcus</taxon>
    </lineage>
</organism>
<dbReference type="GO" id="GO:0050660">
    <property type="term" value="F:flavin adenine dinucleotide binding"/>
    <property type="evidence" value="ECO:0007669"/>
    <property type="project" value="InterPro"/>
</dbReference>
<evidence type="ECO:0000256" key="4">
    <source>
        <dbReference type="ARBA" id="ARBA00023002"/>
    </source>
</evidence>
<dbReference type="Proteomes" id="UP000236569">
    <property type="component" value="Unassembled WGS sequence"/>
</dbReference>
<evidence type="ECO:0000259" key="6">
    <source>
        <dbReference type="PROSITE" id="PS00624"/>
    </source>
</evidence>
<dbReference type="PANTHER" id="PTHR46056">
    <property type="entry name" value="LONG-CHAIN-ALCOHOL OXIDASE"/>
    <property type="match status" value="1"/>
</dbReference>